<evidence type="ECO:0000313" key="2">
    <source>
        <dbReference type="Proteomes" id="UP000290759"/>
    </source>
</evidence>
<evidence type="ECO:0008006" key="3">
    <source>
        <dbReference type="Google" id="ProtNLM"/>
    </source>
</evidence>
<comment type="caution">
    <text evidence="1">The sequence shown here is derived from an EMBL/GenBank/DDBJ whole genome shotgun (WGS) entry which is preliminary data.</text>
</comment>
<dbReference type="EMBL" id="QYBB01000036">
    <property type="protein sequence ID" value="RYC29924.1"/>
    <property type="molecule type" value="Genomic_DNA"/>
</dbReference>
<accession>A0A4V1RU50</accession>
<dbReference type="Proteomes" id="UP000290759">
    <property type="component" value="Unassembled WGS sequence"/>
</dbReference>
<keyword evidence="2" id="KW-1185">Reference proteome</keyword>
<protein>
    <recommendedName>
        <fullName evidence="3">DoxX family protein</fullName>
    </recommendedName>
</protein>
<reference evidence="1 2" key="2">
    <citation type="submission" date="2019-02" db="EMBL/GenBank/DDBJ databases">
        <title>'Lichenibacterium ramalinii' gen. nov. sp. nov., 'Lichenibacterium minor' gen. nov. sp. nov.</title>
        <authorList>
            <person name="Pankratov T."/>
        </authorList>
    </citation>
    <scope>NUCLEOTIDE SEQUENCE [LARGE SCALE GENOMIC DNA]</scope>
    <source>
        <strain evidence="1 2">RmlP026</strain>
    </source>
</reference>
<dbReference type="AlphaFoldDB" id="A0A4V1RU50"/>
<evidence type="ECO:0000313" key="1">
    <source>
        <dbReference type="EMBL" id="RYC29924.1"/>
    </source>
</evidence>
<reference evidence="1 2" key="1">
    <citation type="submission" date="2018-12" db="EMBL/GenBank/DDBJ databases">
        <authorList>
            <person name="Grouzdev D.S."/>
            <person name="Krutkina M.S."/>
        </authorList>
    </citation>
    <scope>NUCLEOTIDE SEQUENCE [LARGE SCALE GENOMIC DNA]</scope>
    <source>
        <strain evidence="1 2">RmlP026</strain>
    </source>
</reference>
<dbReference type="OrthoDB" id="9964367at2"/>
<organism evidence="1 2">
    <name type="scientific">Lichenibacterium minor</name>
    <dbReference type="NCBI Taxonomy" id="2316528"/>
    <lineage>
        <taxon>Bacteria</taxon>
        <taxon>Pseudomonadati</taxon>
        <taxon>Pseudomonadota</taxon>
        <taxon>Alphaproteobacteria</taxon>
        <taxon>Hyphomicrobiales</taxon>
        <taxon>Lichenihabitantaceae</taxon>
        <taxon>Lichenibacterium</taxon>
    </lineage>
</organism>
<dbReference type="RefSeq" id="WP_129228924.1">
    <property type="nucleotide sequence ID" value="NZ_QYBB01000036.1"/>
</dbReference>
<proteinExistence type="predicted"/>
<gene>
    <name evidence="1" type="ORF">D3273_21380</name>
</gene>
<sequence>MRYLFPTLGAAVALAGFDKLAGQRGYERMFGHLGWTDDQMKAVAVAETAGGLMMMPAATRRLGGLVVSAASVAVLSSELRHGDPKLAGPRALVLLAALAAAIAP</sequence>
<name>A0A4V1RU50_9HYPH</name>